<dbReference type="RefSeq" id="WP_241060309.1">
    <property type="nucleotide sequence ID" value="NZ_JAKWJU010000002.1"/>
</dbReference>
<comment type="caution">
    <text evidence="3">The sequence shown here is derived from an EMBL/GenBank/DDBJ whole genome shotgun (WGS) entry which is preliminary data.</text>
</comment>
<dbReference type="EMBL" id="JAKWJU010000002">
    <property type="protein sequence ID" value="MCH6161704.1"/>
    <property type="molecule type" value="Genomic_DNA"/>
</dbReference>
<feature type="region of interest" description="Disordered" evidence="1">
    <location>
        <begin position="85"/>
        <end position="105"/>
    </location>
</feature>
<gene>
    <name evidence="3" type="ORF">MMA15_15285</name>
</gene>
<feature type="chain" id="PRO_5047449918" description="Secreted protein" evidence="2">
    <location>
        <begin position="28"/>
        <end position="105"/>
    </location>
</feature>
<keyword evidence="4" id="KW-1185">Reference proteome</keyword>
<evidence type="ECO:0000256" key="2">
    <source>
        <dbReference type="SAM" id="SignalP"/>
    </source>
</evidence>
<evidence type="ECO:0000256" key="1">
    <source>
        <dbReference type="SAM" id="MobiDB-lite"/>
    </source>
</evidence>
<dbReference type="Proteomes" id="UP001166784">
    <property type="component" value="Unassembled WGS sequence"/>
</dbReference>
<name>A0ABS9SZI9_9ACTN</name>
<evidence type="ECO:0008006" key="5">
    <source>
        <dbReference type="Google" id="ProtNLM"/>
    </source>
</evidence>
<evidence type="ECO:0000313" key="4">
    <source>
        <dbReference type="Proteomes" id="UP001166784"/>
    </source>
</evidence>
<accession>A0ABS9SZI9</accession>
<evidence type="ECO:0000313" key="3">
    <source>
        <dbReference type="EMBL" id="MCH6161704.1"/>
    </source>
</evidence>
<feature type="compositionally biased region" description="Gly residues" evidence="1">
    <location>
        <begin position="91"/>
        <end position="105"/>
    </location>
</feature>
<organism evidence="3 4">
    <name type="scientific">Streptomyces marispadix</name>
    <dbReference type="NCBI Taxonomy" id="2922868"/>
    <lineage>
        <taxon>Bacteria</taxon>
        <taxon>Bacillati</taxon>
        <taxon>Actinomycetota</taxon>
        <taxon>Actinomycetes</taxon>
        <taxon>Kitasatosporales</taxon>
        <taxon>Streptomycetaceae</taxon>
        <taxon>Streptomyces</taxon>
    </lineage>
</organism>
<protein>
    <recommendedName>
        <fullName evidence="5">Secreted protein</fullName>
    </recommendedName>
</protein>
<keyword evidence="2" id="KW-0732">Signal</keyword>
<feature type="signal peptide" evidence="2">
    <location>
        <begin position="1"/>
        <end position="27"/>
    </location>
</feature>
<reference evidence="3" key="2">
    <citation type="journal article" date="2023" name="Int. J. Syst. Evol. Microbiol.">
        <title>Streptomyces marispadix sp. nov., isolated from marine beach sediment of the Northern Coast of Portugal.</title>
        <authorList>
            <person name="dos Santos J.D.N."/>
            <person name="Vitorino I.R."/>
            <person name="Kallscheuer N."/>
            <person name="Srivastava A."/>
            <person name="Krautwurst S."/>
            <person name="Marz M."/>
            <person name="Jogler C."/>
            <person name="Lobo Da Cunha A."/>
            <person name="Catita J."/>
            <person name="Goncalves H."/>
            <person name="Gonzalez I."/>
            <person name="Reyes F."/>
            <person name="Lage O.M."/>
        </authorList>
    </citation>
    <scope>NUCLEOTIDE SEQUENCE</scope>
    <source>
        <strain evidence="3">M600PL45_2</strain>
    </source>
</reference>
<proteinExistence type="predicted"/>
<sequence length="105" mass="10243">MAKLREAAIVAAMVGSVGMIGAGTASAHGDDAPRGPVHIHCTQNVNDNSSVEQVGLVNINGPLLGGGRADAAANQQLCGLQNEDAENTAGEGEGGEGGVIGAIGL</sequence>
<reference evidence="3" key="1">
    <citation type="submission" date="2022-03" db="EMBL/GenBank/DDBJ databases">
        <authorList>
            <person name="Santos J.D.N."/>
            <person name="Kallscheuer N."/>
            <person name="Jogler C."/>
            <person name="Lage O.M."/>
        </authorList>
    </citation>
    <scope>NUCLEOTIDE SEQUENCE</scope>
    <source>
        <strain evidence="3">M600PL45_2</strain>
    </source>
</reference>